<feature type="region of interest" description="Disordered" evidence="1">
    <location>
        <begin position="563"/>
        <end position="593"/>
    </location>
</feature>
<dbReference type="Proteomes" id="UP000002630">
    <property type="component" value="Linkage Group LG25"/>
</dbReference>
<dbReference type="EMBL" id="FN648424">
    <property type="protein sequence ID" value="CBJ31290.1"/>
    <property type="molecule type" value="Genomic_DNA"/>
</dbReference>
<dbReference type="AlphaFoldDB" id="D7FSZ9"/>
<dbReference type="PROSITE" id="PS50011">
    <property type="entry name" value="PROTEIN_KINASE_DOM"/>
    <property type="match status" value="1"/>
</dbReference>
<reference evidence="3 4" key="1">
    <citation type="journal article" date="2010" name="Nature">
        <title>The Ectocarpus genome and the independent evolution of multicellularity in brown algae.</title>
        <authorList>
            <person name="Cock J.M."/>
            <person name="Sterck L."/>
            <person name="Rouze P."/>
            <person name="Scornet D."/>
            <person name="Allen A.E."/>
            <person name="Amoutzias G."/>
            <person name="Anthouard V."/>
            <person name="Artiguenave F."/>
            <person name="Aury J.M."/>
            <person name="Badger J.H."/>
            <person name="Beszteri B."/>
            <person name="Billiau K."/>
            <person name="Bonnet E."/>
            <person name="Bothwell J.H."/>
            <person name="Bowler C."/>
            <person name="Boyen C."/>
            <person name="Brownlee C."/>
            <person name="Carrano C.J."/>
            <person name="Charrier B."/>
            <person name="Cho G.Y."/>
            <person name="Coelho S.M."/>
            <person name="Collen J."/>
            <person name="Corre E."/>
            <person name="Da Silva C."/>
            <person name="Delage L."/>
            <person name="Delaroque N."/>
            <person name="Dittami S.M."/>
            <person name="Doulbeau S."/>
            <person name="Elias M."/>
            <person name="Farnham G."/>
            <person name="Gachon C.M."/>
            <person name="Gschloessl B."/>
            <person name="Heesch S."/>
            <person name="Jabbari K."/>
            <person name="Jubin C."/>
            <person name="Kawai H."/>
            <person name="Kimura K."/>
            <person name="Kloareg B."/>
            <person name="Kupper F.C."/>
            <person name="Lang D."/>
            <person name="Le Bail A."/>
            <person name="Leblanc C."/>
            <person name="Lerouge P."/>
            <person name="Lohr M."/>
            <person name="Lopez P.J."/>
            <person name="Martens C."/>
            <person name="Maumus F."/>
            <person name="Michel G."/>
            <person name="Miranda-Saavedra D."/>
            <person name="Morales J."/>
            <person name="Moreau H."/>
            <person name="Motomura T."/>
            <person name="Nagasato C."/>
            <person name="Napoli C.A."/>
            <person name="Nelson D.R."/>
            <person name="Nyvall-Collen P."/>
            <person name="Peters A.F."/>
            <person name="Pommier C."/>
            <person name="Potin P."/>
            <person name="Poulain J."/>
            <person name="Quesneville H."/>
            <person name="Read B."/>
            <person name="Rensing S.A."/>
            <person name="Ritter A."/>
            <person name="Rousvoal S."/>
            <person name="Samanta M."/>
            <person name="Samson G."/>
            <person name="Schroeder D.C."/>
            <person name="Segurens B."/>
            <person name="Strittmatter M."/>
            <person name="Tonon T."/>
            <person name="Tregear J.W."/>
            <person name="Valentin K."/>
            <person name="von Dassow P."/>
            <person name="Yamagishi T."/>
            <person name="Van de Peer Y."/>
            <person name="Wincker P."/>
        </authorList>
    </citation>
    <scope>NUCLEOTIDE SEQUENCE [LARGE SCALE GENOMIC DNA]</scope>
    <source>
        <strain evidence="4">Ec32 / CCAP1310/4</strain>
    </source>
</reference>
<sequence length="593" mass="64765">MTQLRANKRGKEDLMEKILPLIESVTTSREMVPSDLTRGYDGFVFPGPLSQSERIGRTLAFWGSMGRILVRYYLQERDQGATEEQWQDLHNWGSKLVTDTITDLRGYYVKTGQVLSTRVDLFPEQYTSKLQSLQDSVEPIPTELVKALISQELLEGEPLETLFSAFDEVPLGSASIAQVHKAVLRDGRTVAVKVQRPAEEPKLRADVANLKAFAGRFREVLPADYYPVFCELERVLDSELDFRAEAQAMEKIAAGVAHSVDGSRARPPIVVPRPVPGLCSGRVLVMEYVQGMALNRLAERLTELGLVETSPEARVFGKRLLTSLTEAFGRMIFGAGFVHGDPHPGNIFIMDGGQVALIDCGQVKQISITQKLRLANLICKLEQWNKPNGPTCAEIAKDVKDFGVEVAEGAGDEALTATAILLFGPGGMELPGGYDTNEMSSTSPLKQLKAFPQELVLMGRATVMIKGIAAALGLKWNLAARWEPAARQAIECGDEGCAVPVYAMTPPPVGGSKGIVRPSFKEVRGSIWRAQNTAKSWFIAKSGEAVPPKVKRGVISWAASMAINPEDQVEEGEEDINDGDADEGSAHHHTDTP</sequence>
<evidence type="ECO:0000313" key="4">
    <source>
        <dbReference type="Proteomes" id="UP000002630"/>
    </source>
</evidence>
<dbReference type="PANTHER" id="PTHR43173">
    <property type="entry name" value="ABC1 FAMILY PROTEIN"/>
    <property type="match status" value="1"/>
</dbReference>
<feature type="domain" description="Protein kinase" evidence="2">
    <location>
        <begin position="165"/>
        <end position="502"/>
    </location>
</feature>
<dbReference type="OrthoDB" id="427480at2759"/>
<dbReference type="InterPro" id="IPR051130">
    <property type="entry name" value="Mito_struct-func_regulator"/>
</dbReference>
<feature type="compositionally biased region" description="Basic and acidic residues" evidence="1">
    <location>
        <begin position="584"/>
        <end position="593"/>
    </location>
</feature>
<dbReference type="STRING" id="2880.D7FSZ9"/>
<dbReference type="GO" id="GO:0005524">
    <property type="term" value="F:ATP binding"/>
    <property type="evidence" value="ECO:0007669"/>
    <property type="project" value="InterPro"/>
</dbReference>
<name>D7FSZ9_ECTSI</name>
<organism evidence="3 4">
    <name type="scientific">Ectocarpus siliculosus</name>
    <name type="common">Brown alga</name>
    <name type="synonym">Conferva siliculosa</name>
    <dbReference type="NCBI Taxonomy" id="2880"/>
    <lineage>
        <taxon>Eukaryota</taxon>
        <taxon>Sar</taxon>
        <taxon>Stramenopiles</taxon>
        <taxon>Ochrophyta</taxon>
        <taxon>PX clade</taxon>
        <taxon>Phaeophyceae</taxon>
        <taxon>Ectocarpales</taxon>
        <taxon>Ectocarpaceae</taxon>
        <taxon>Ectocarpus</taxon>
    </lineage>
</organism>
<feature type="compositionally biased region" description="Acidic residues" evidence="1">
    <location>
        <begin position="567"/>
        <end position="583"/>
    </location>
</feature>
<protein>
    <recommendedName>
        <fullName evidence="2">Protein kinase domain-containing protein</fullName>
    </recommendedName>
</protein>
<dbReference type="InParanoid" id="D7FSZ9"/>
<evidence type="ECO:0000313" key="3">
    <source>
        <dbReference type="EMBL" id="CBJ31290.1"/>
    </source>
</evidence>
<dbReference type="Gene3D" id="1.10.510.10">
    <property type="entry name" value="Transferase(Phosphotransferase) domain 1"/>
    <property type="match status" value="1"/>
</dbReference>
<dbReference type="eggNOG" id="KOG1235">
    <property type="taxonomic scope" value="Eukaryota"/>
</dbReference>
<dbReference type="SUPFAM" id="SSF56112">
    <property type="entry name" value="Protein kinase-like (PK-like)"/>
    <property type="match status" value="1"/>
</dbReference>
<evidence type="ECO:0000256" key="1">
    <source>
        <dbReference type="SAM" id="MobiDB-lite"/>
    </source>
</evidence>
<proteinExistence type="predicted"/>
<dbReference type="OMA" id="YTVFCEL"/>
<dbReference type="CDD" id="cd05121">
    <property type="entry name" value="ABC1_ADCK3-like"/>
    <property type="match status" value="1"/>
</dbReference>
<accession>D7FSZ9</accession>
<dbReference type="PANTHER" id="PTHR43173:SF12">
    <property type="entry name" value="PROTEIN KINASE SUPERFAMILY PROTEIN"/>
    <property type="match status" value="1"/>
</dbReference>
<dbReference type="EMBL" id="FN649750">
    <property type="protein sequence ID" value="CBJ31290.1"/>
    <property type="molecule type" value="Genomic_DNA"/>
</dbReference>
<gene>
    <name evidence="3" type="ORF">Esi_0243_0003</name>
</gene>
<dbReference type="InterPro" id="IPR000719">
    <property type="entry name" value="Prot_kinase_dom"/>
</dbReference>
<dbReference type="Pfam" id="PF03109">
    <property type="entry name" value="ABC1"/>
    <property type="match status" value="1"/>
</dbReference>
<evidence type="ECO:0000259" key="2">
    <source>
        <dbReference type="PROSITE" id="PS50011"/>
    </source>
</evidence>
<dbReference type="InterPro" id="IPR011009">
    <property type="entry name" value="Kinase-like_dom_sf"/>
</dbReference>
<dbReference type="GO" id="GO:0004672">
    <property type="term" value="F:protein kinase activity"/>
    <property type="evidence" value="ECO:0007669"/>
    <property type="project" value="InterPro"/>
</dbReference>
<keyword evidence="4" id="KW-1185">Reference proteome</keyword>
<dbReference type="InterPro" id="IPR004147">
    <property type="entry name" value="ABC1_dom"/>
</dbReference>